<dbReference type="InParanoid" id="A0A2H3CMB3"/>
<dbReference type="AlphaFoldDB" id="A0A2H3CMB3"/>
<organism evidence="3 4">
    <name type="scientific">Armillaria gallica</name>
    <name type="common">Bulbous honey fungus</name>
    <name type="synonym">Armillaria bulbosa</name>
    <dbReference type="NCBI Taxonomy" id="47427"/>
    <lineage>
        <taxon>Eukaryota</taxon>
        <taxon>Fungi</taxon>
        <taxon>Dikarya</taxon>
        <taxon>Basidiomycota</taxon>
        <taxon>Agaricomycotina</taxon>
        <taxon>Agaricomycetes</taxon>
        <taxon>Agaricomycetidae</taxon>
        <taxon>Agaricales</taxon>
        <taxon>Marasmiineae</taxon>
        <taxon>Physalacriaceae</taxon>
        <taxon>Armillaria</taxon>
    </lineage>
</organism>
<dbReference type="EMBL" id="KZ293772">
    <property type="protein sequence ID" value="PBK79538.1"/>
    <property type="molecule type" value="Genomic_DNA"/>
</dbReference>
<name>A0A2H3CMB3_ARMGA</name>
<keyword evidence="4" id="KW-1185">Reference proteome</keyword>
<evidence type="ECO:0000256" key="2">
    <source>
        <dbReference type="SAM" id="Phobius"/>
    </source>
</evidence>
<feature type="compositionally biased region" description="Basic and acidic residues" evidence="1">
    <location>
        <begin position="239"/>
        <end position="248"/>
    </location>
</feature>
<accession>A0A2H3CMB3</accession>
<keyword evidence="2" id="KW-0472">Membrane</keyword>
<keyword evidence="2" id="KW-1133">Transmembrane helix</keyword>
<gene>
    <name evidence="3" type="ORF">ARMGADRAFT_1040748</name>
</gene>
<reference evidence="4" key="1">
    <citation type="journal article" date="2017" name="Nat. Ecol. Evol.">
        <title>Genome expansion and lineage-specific genetic innovations in the forest pathogenic fungi Armillaria.</title>
        <authorList>
            <person name="Sipos G."/>
            <person name="Prasanna A.N."/>
            <person name="Walter M.C."/>
            <person name="O'Connor E."/>
            <person name="Balint B."/>
            <person name="Krizsan K."/>
            <person name="Kiss B."/>
            <person name="Hess J."/>
            <person name="Varga T."/>
            <person name="Slot J."/>
            <person name="Riley R."/>
            <person name="Boka B."/>
            <person name="Rigling D."/>
            <person name="Barry K."/>
            <person name="Lee J."/>
            <person name="Mihaltcheva S."/>
            <person name="LaButti K."/>
            <person name="Lipzen A."/>
            <person name="Waldron R."/>
            <person name="Moloney N.M."/>
            <person name="Sperisen C."/>
            <person name="Kredics L."/>
            <person name="Vagvoelgyi C."/>
            <person name="Patrignani A."/>
            <person name="Fitzpatrick D."/>
            <person name="Nagy I."/>
            <person name="Doyle S."/>
            <person name="Anderson J.B."/>
            <person name="Grigoriev I.V."/>
            <person name="Gueldener U."/>
            <person name="Muensterkoetter M."/>
            <person name="Nagy L.G."/>
        </authorList>
    </citation>
    <scope>NUCLEOTIDE SEQUENCE [LARGE SCALE GENOMIC DNA]</scope>
    <source>
        <strain evidence="4">Ar21-2</strain>
    </source>
</reference>
<sequence>MSEEISAAEAYKLAVKELFRLRNKRPLPDWTSGEVEAWVFNVHTQWSICSQNWGAAAEEPEWHDVEYSVLAELGSLPLCHVVYSREAYNILAARGRDNDLNCRPIPRPASTARAASTTTARSSISQSANQRHQQLVLPPSAPSRISSPAAEVRKSVSPAKFPLGDPTPHETPKPKSPIPRSVTPKPATPKLLLPRVETPKPASLTPARSPTPLTVPGTSSLGSTTKASSFAPPLTTSNIKEEGVDRSDLSAASDVGPGPTSSLLTIPTGRGTPSWTYSPRSEAVSHNSLVLNSDFPPPLDRRSGFAELSVNFKPAKEIVGIISLGCKGFGDKQPSIPPPRKSTRIAHPGGASSMPFGKGKRKSKAIVELEDDSEMDVDNSQAVVAKPPLKKRKQVKETIDLPLSFRQRGPGPSRVPVVAGISGGGFGEPTPASAVAISSTSKTVGVLYIDKDFGGFVEVDGRYWRKDVASFVGEKDPFSEVFSTPSPASSVKGRGLNAGSSSLTPLSAPGVIIPSVPVPSTAKRLFGLSSTIVLQVLVYYLAASVVLEKISQHRQTITGEYLDGSEEVLRLLRLAPTANAGQSNAATSAQIEEVEEVVPGPSDTHGTALT</sequence>
<proteinExistence type="predicted"/>
<feature type="compositionally biased region" description="Polar residues" evidence="1">
    <location>
        <begin position="259"/>
        <end position="279"/>
    </location>
</feature>
<keyword evidence="2" id="KW-0812">Transmembrane</keyword>
<feature type="compositionally biased region" description="Polar residues" evidence="1">
    <location>
        <begin position="206"/>
        <end position="238"/>
    </location>
</feature>
<evidence type="ECO:0000313" key="3">
    <source>
        <dbReference type="EMBL" id="PBK79538.1"/>
    </source>
</evidence>
<protein>
    <submittedName>
        <fullName evidence="3">Uncharacterized protein</fullName>
    </submittedName>
</protein>
<dbReference type="Proteomes" id="UP000217790">
    <property type="component" value="Unassembled WGS sequence"/>
</dbReference>
<evidence type="ECO:0000256" key="1">
    <source>
        <dbReference type="SAM" id="MobiDB-lite"/>
    </source>
</evidence>
<dbReference type="OrthoDB" id="10420710at2759"/>
<feature type="compositionally biased region" description="Low complexity" evidence="1">
    <location>
        <begin position="183"/>
        <end position="194"/>
    </location>
</feature>
<feature type="compositionally biased region" description="Low complexity" evidence="1">
    <location>
        <begin position="108"/>
        <end position="128"/>
    </location>
</feature>
<feature type="transmembrane region" description="Helical" evidence="2">
    <location>
        <begin position="525"/>
        <end position="547"/>
    </location>
</feature>
<evidence type="ECO:0000313" key="4">
    <source>
        <dbReference type="Proteomes" id="UP000217790"/>
    </source>
</evidence>
<feature type="region of interest" description="Disordered" evidence="1">
    <location>
        <begin position="330"/>
        <end position="361"/>
    </location>
</feature>
<feature type="region of interest" description="Disordered" evidence="1">
    <location>
        <begin position="99"/>
        <end position="279"/>
    </location>
</feature>